<organism evidence="5 6">
    <name type="scientific">Clostridium scatologenes</name>
    <dbReference type="NCBI Taxonomy" id="1548"/>
    <lineage>
        <taxon>Bacteria</taxon>
        <taxon>Bacillati</taxon>
        <taxon>Bacillota</taxon>
        <taxon>Clostridia</taxon>
        <taxon>Eubacteriales</taxon>
        <taxon>Clostridiaceae</taxon>
        <taxon>Clostridium</taxon>
    </lineage>
</organism>
<evidence type="ECO:0000259" key="4">
    <source>
        <dbReference type="SMART" id="SM00903"/>
    </source>
</evidence>
<proteinExistence type="inferred from homology"/>
<evidence type="ECO:0000256" key="3">
    <source>
        <dbReference type="ARBA" id="ARBA00038054"/>
    </source>
</evidence>
<dbReference type="PANTHER" id="PTHR43567">
    <property type="entry name" value="FLAVOREDOXIN-RELATED-RELATED"/>
    <property type="match status" value="1"/>
</dbReference>
<dbReference type="EMBL" id="CP009933">
    <property type="protein sequence ID" value="AKA68882.1"/>
    <property type="molecule type" value="Genomic_DNA"/>
</dbReference>
<comment type="cofactor">
    <cofactor evidence="1">
        <name>FMN</name>
        <dbReference type="ChEBI" id="CHEBI:58210"/>
    </cofactor>
</comment>
<dbReference type="STRING" id="1548.CSCA_1757"/>
<dbReference type="RefSeq" id="WP_029161927.1">
    <property type="nucleotide sequence ID" value="NZ_CP009933.1"/>
</dbReference>
<dbReference type="PANTHER" id="PTHR43567:SF1">
    <property type="entry name" value="FLAVOREDOXIN"/>
    <property type="match status" value="1"/>
</dbReference>
<feature type="domain" description="Flavin reductase like" evidence="4">
    <location>
        <begin position="12"/>
        <end position="148"/>
    </location>
</feature>
<dbReference type="HOGENOM" id="CLU_059021_5_5_9"/>
<protein>
    <submittedName>
        <fullName evidence="5">Flavoredoxin</fullName>
    </submittedName>
</protein>
<dbReference type="GO" id="GO:0010181">
    <property type="term" value="F:FMN binding"/>
    <property type="evidence" value="ECO:0007669"/>
    <property type="project" value="InterPro"/>
</dbReference>
<dbReference type="KEGG" id="csq:CSCA_1757"/>
<accession>A0A0E3M8N9</accession>
<keyword evidence="6" id="KW-1185">Reference proteome</keyword>
<evidence type="ECO:0000256" key="2">
    <source>
        <dbReference type="ARBA" id="ARBA00022630"/>
    </source>
</evidence>
<dbReference type="InterPro" id="IPR052174">
    <property type="entry name" value="Flavoredoxin"/>
</dbReference>
<dbReference type="InterPro" id="IPR012349">
    <property type="entry name" value="Split_barrel_FMN-bd"/>
</dbReference>
<keyword evidence="2" id="KW-0285">Flavoprotein</keyword>
<dbReference type="Gene3D" id="2.30.110.10">
    <property type="entry name" value="Electron Transport, Fmn-binding Protein, Chain A"/>
    <property type="match status" value="1"/>
</dbReference>
<dbReference type="Pfam" id="PF01613">
    <property type="entry name" value="Flavin_Reduct"/>
    <property type="match status" value="1"/>
</dbReference>
<comment type="similarity">
    <text evidence="3">Belongs to the flavoredoxin family.</text>
</comment>
<sequence length="189" mass="21023">MNKVKLGNKNHLYPNPVIIVGVNVNGKPNYLNVSYAGIANRVPSMISISLNKSHYSCNGIKENMTFSINIPSLDMLEITDYCGIVSGADVDKSKLFNTFYGNLKNAPMIDECPINIECKVIHKINLEGSNMLLIGKVIETYSDEKYLTNGIPDINKINPILLSIYEFNYYSLGKKVGKAWSIGKNIKVI</sequence>
<dbReference type="SMART" id="SM00903">
    <property type="entry name" value="Flavin_Reduct"/>
    <property type="match status" value="1"/>
</dbReference>
<dbReference type="Proteomes" id="UP000033115">
    <property type="component" value="Chromosome"/>
</dbReference>
<dbReference type="InterPro" id="IPR002563">
    <property type="entry name" value="Flavin_Rdtase-like_dom"/>
</dbReference>
<evidence type="ECO:0000313" key="5">
    <source>
        <dbReference type="EMBL" id="AKA68882.1"/>
    </source>
</evidence>
<dbReference type="SUPFAM" id="SSF50475">
    <property type="entry name" value="FMN-binding split barrel"/>
    <property type="match status" value="1"/>
</dbReference>
<name>A0A0E3M8N9_CLOSL</name>
<dbReference type="GO" id="GO:0016646">
    <property type="term" value="F:oxidoreductase activity, acting on the CH-NH group of donors, NAD or NADP as acceptor"/>
    <property type="evidence" value="ECO:0007669"/>
    <property type="project" value="UniProtKB-ARBA"/>
</dbReference>
<evidence type="ECO:0000256" key="1">
    <source>
        <dbReference type="ARBA" id="ARBA00001917"/>
    </source>
</evidence>
<dbReference type="AlphaFoldDB" id="A0A0E3M8N9"/>
<gene>
    <name evidence="5" type="ORF">CSCA_1757</name>
</gene>
<reference evidence="5 6" key="1">
    <citation type="journal article" date="2015" name="J. Biotechnol.">
        <title>Complete genome sequence of a malodorant-producing acetogen, Clostridium scatologenes ATCC 25775(T).</title>
        <authorList>
            <person name="Zhu Z."/>
            <person name="Guo T."/>
            <person name="Zheng H."/>
            <person name="Song T."/>
            <person name="Ouyang P."/>
            <person name="Xie J."/>
        </authorList>
    </citation>
    <scope>NUCLEOTIDE SEQUENCE [LARGE SCALE GENOMIC DNA]</scope>
    <source>
        <strain evidence="5 6">ATCC 25775</strain>
    </source>
</reference>
<evidence type="ECO:0000313" key="6">
    <source>
        <dbReference type="Proteomes" id="UP000033115"/>
    </source>
</evidence>